<proteinExistence type="inferred from homology"/>
<evidence type="ECO:0000256" key="6">
    <source>
        <dbReference type="ARBA" id="ARBA00023180"/>
    </source>
</evidence>
<dbReference type="FunFam" id="1.10.1450.10:FF:000006">
    <property type="entry name" value="Tetraspanin"/>
    <property type="match status" value="1"/>
</dbReference>
<feature type="transmembrane region" description="Helical" evidence="10">
    <location>
        <begin position="378"/>
        <end position="398"/>
    </location>
</feature>
<gene>
    <name evidence="12" type="ORF">E5288_WYG016219</name>
</gene>
<dbReference type="EMBL" id="VBQZ03000064">
    <property type="protein sequence ID" value="MXQ90456.1"/>
    <property type="molecule type" value="Genomic_DNA"/>
</dbReference>
<evidence type="ECO:0000313" key="12">
    <source>
        <dbReference type="EMBL" id="MXQ90456.1"/>
    </source>
</evidence>
<dbReference type="AlphaFoldDB" id="A0A6B0RRA0"/>
<dbReference type="GO" id="GO:0005886">
    <property type="term" value="C:plasma membrane"/>
    <property type="evidence" value="ECO:0007669"/>
    <property type="project" value="TreeGrafter"/>
</dbReference>
<dbReference type="FunFam" id="1.10.238.10:FF:000219">
    <property type="entry name" value="EF-hand calcium-binding domain-containing protein 4A"/>
    <property type="match status" value="1"/>
</dbReference>
<dbReference type="InterPro" id="IPR008952">
    <property type="entry name" value="Tetraspanin_EC2_sf"/>
</dbReference>
<dbReference type="CDD" id="cd03165">
    <property type="entry name" value="NET-5_like_LEL"/>
    <property type="match status" value="1"/>
</dbReference>
<keyword evidence="6" id="KW-0325">Glycoprotein</keyword>
<dbReference type="InterPro" id="IPR002048">
    <property type="entry name" value="EF_hand_dom"/>
</dbReference>
<organism evidence="12 13">
    <name type="scientific">Bos mutus</name>
    <name type="common">wild yak</name>
    <dbReference type="NCBI Taxonomy" id="72004"/>
    <lineage>
        <taxon>Eukaryota</taxon>
        <taxon>Metazoa</taxon>
        <taxon>Chordata</taxon>
        <taxon>Craniata</taxon>
        <taxon>Vertebrata</taxon>
        <taxon>Euteleostomi</taxon>
        <taxon>Mammalia</taxon>
        <taxon>Eutheria</taxon>
        <taxon>Laurasiatheria</taxon>
        <taxon>Artiodactyla</taxon>
        <taxon>Ruminantia</taxon>
        <taxon>Pecora</taxon>
        <taxon>Bovidae</taxon>
        <taxon>Bovinae</taxon>
        <taxon>Bos</taxon>
    </lineage>
</organism>
<keyword evidence="3 10" id="KW-0812">Transmembrane</keyword>
<evidence type="ECO:0000256" key="2">
    <source>
        <dbReference type="ARBA" id="ARBA00006840"/>
    </source>
</evidence>
<dbReference type="PRINTS" id="PR00259">
    <property type="entry name" value="TMFOUR"/>
</dbReference>
<dbReference type="InterPro" id="IPR011992">
    <property type="entry name" value="EF-hand-dom_pair"/>
</dbReference>
<dbReference type="PANTHER" id="PTHR19282">
    <property type="entry name" value="TETRASPANIN"/>
    <property type="match status" value="1"/>
</dbReference>
<evidence type="ECO:0000256" key="8">
    <source>
        <dbReference type="SAM" id="Coils"/>
    </source>
</evidence>
<keyword evidence="5 10" id="KW-0472">Membrane</keyword>
<name>A0A6B0RRA0_9CETA</name>
<keyword evidence="13" id="KW-1185">Reference proteome</keyword>
<reference evidence="12" key="1">
    <citation type="submission" date="2019-10" db="EMBL/GenBank/DDBJ databases">
        <title>The sequence and de novo assembly of the wild yak genome.</title>
        <authorList>
            <person name="Liu Y."/>
        </authorList>
    </citation>
    <scope>NUCLEOTIDE SEQUENCE [LARGE SCALE GENOMIC DNA]</scope>
    <source>
        <strain evidence="12">WY2019</strain>
    </source>
</reference>
<sequence length="560" mass="61907">MASPPGAGEAQEEGGWEQGRTSGPLAAMLEQAQELFLLCDKEAKGFITRHDLQGLQSDLPLTPEQLEAVFESLDQAHTGFLTAREFCLGLGKFVGVEATAGALPSRAPEETFESGWLDVQGAGGSVEEDEELLSSALEQLGVARVLGEQQAIRALWTRLQRERPELLGSFEDVLMRASACLEEAARERDGLEHALRRRESEHQREVRCLYEEMEQQLREQRQRLRGQLEQQLQARTSEQLEAQAQNAQLWLANEALRTQLEGAQEQLRRLEGDAQGRREQAQRLTGRTSCPRLGWGLESQWPGVDPGSAVEATVSAEVNSVAQESRWYPRCLRRGALRWSKAQLGGCGILGVGIWLAATQGNFATLSSSFPSLSAANLLIVTGAFVMAIGFVGCIGAIKENKCLLLTFFVALLLVFLLEACITILFFAYTDKIDRYAQRDLKKGLHLYGTPGNVGLTNAWSIIQTDFRCCGVSNYTDWFEVYNATRVPDSCCLEFSESCGLHAPGTWWKAPCYETVKMWLQENLLAVGVFGLCTALVQILGLTFAMTMYCQVVRADAYCA</sequence>
<evidence type="ECO:0000256" key="4">
    <source>
        <dbReference type="ARBA" id="ARBA00022989"/>
    </source>
</evidence>
<evidence type="ECO:0000256" key="9">
    <source>
        <dbReference type="SAM" id="MobiDB-lite"/>
    </source>
</evidence>
<dbReference type="PROSITE" id="PS50222">
    <property type="entry name" value="EF_HAND_2"/>
    <property type="match status" value="1"/>
</dbReference>
<dbReference type="SUPFAM" id="SSF47473">
    <property type="entry name" value="EF-hand"/>
    <property type="match status" value="1"/>
</dbReference>
<keyword evidence="4 10" id="KW-1133">Transmembrane helix</keyword>
<dbReference type="Gene3D" id="1.10.238.10">
    <property type="entry name" value="EF-hand"/>
    <property type="match status" value="1"/>
</dbReference>
<dbReference type="SUPFAM" id="SSF48652">
    <property type="entry name" value="Tetraspanin"/>
    <property type="match status" value="1"/>
</dbReference>
<protein>
    <recommendedName>
        <fullName evidence="7">Tetraspanin-4</fullName>
    </recommendedName>
</protein>
<comment type="caution">
    <text evidence="12">The sequence shown here is derived from an EMBL/GenBank/DDBJ whole genome shotgun (WGS) entry which is preliminary data.</text>
</comment>
<evidence type="ECO:0000256" key="5">
    <source>
        <dbReference type="ARBA" id="ARBA00023136"/>
    </source>
</evidence>
<feature type="coiled-coil region" evidence="8">
    <location>
        <begin position="181"/>
        <end position="280"/>
    </location>
</feature>
<dbReference type="Gene3D" id="1.10.1450.10">
    <property type="entry name" value="Tetraspanin"/>
    <property type="match status" value="1"/>
</dbReference>
<evidence type="ECO:0000256" key="3">
    <source>
        <dbReference type="ARBA" id="ARBA00022692"/>
    </source>
</evidence>
<evidence type="ECO:0000256" key="1">
    <source>
        <dbReference type="ARBA" id="ARBA00004141"/>
    </source>
</evidence>
<feature type="region of interest" description="Disordered" evidence="9">
    <location>
        <begin position="1"/>
        <end position="21"/>
    </location>
</feature>
<feature type="domain" description="EF-hand" evidence="11">
    <location>
        <begin position="61"/>
        <end position="96"/>
    </location>
</feature>
<dbReference type="PANTHER" id="PTHR19282:SF40">
    <property type="entry name" value="TETRASPANIN-4"/>
    <property type="match status" value="1"/>
</dbReference>
<comment type="subcellular location">
    <subcellularLocation>
        <location evidence="1">Membrane</location>
        <topology evidence="1">Multi-pass membrane protein</topology>
    </subcellularLocation>
</comment>
<dbReference type="PROSITE" id="PS00421">
    <property type="entry name" value="TM4_1"/>
    <property type="match status" value="1"/>
</dbReference>
<accession>A0A6B0RRA0</accession>
<evidence type="ECO:0000313" key="13">
    <source>
        <dbReference type="Proteomes" id="UP000322234"/>
    </source>
</evidence>
<dbReference type="Pfam" id="PF00335">
    <property type="entry name" value="Tetraspanin"/>
    <property type="match status" value="1"/>
</dbReference>
<dbReference type="InterPro" id="IPR018503">
    <property type="entry name" value="Tetraspanin_CS"/>
</dbReference>
<comment type="similarity">
    <text evidence="2">Belongs to the tetraspanin (TM4SF) family.</text>
</comment>
<dbReference type="GO" id="GO:0005509">
    <property type="term" value="F:calcium ion binding"/>
    <property type="evidence" value="ECO:0007669"/>
    <property type="project" value="InterPro"/>
</dbReference>
<dbReference type="InterPro" id="IPR018499">
    <property type="entry name" value="Tetraspanin/Peripherin"/>
</dbReference>
<feature type="transmembrane region" description="Helical" evidence="10">
    <location>
        <begin position="405"/>
        <end position="429"/>
    </location>
</feature>
<dbReference type="Proteomes" id="UP000322234">
    <property type="component" value="Unassembled WGS sequence"/>
</dbReference>
<feature type="transmembrane region" description="Helical" evidence="10">
    <location>
        <begin position="342"/>
        <end position="358"/>
    </location>
</feature>
<evidence type="ECO:0000256" key="10">
    <source>
        <dbReference type="SAM" id="Phobius"/>
    </source>
</evidence>
<evidence type="ECO:0000256" key="7">
    <source>
        <dbReference type="ARBA" id="ARBA00072058"/>
    </source>
</evidence>
<keyword evidence="8" id="KW-0175">Coiled coil</keyword>
<evidence type="ECO:0000259" key="11">
    <source>
        <dbReference type="PROSITE" id="PS50222"/>
    </source>
</evidence>
<feature type="transmembrane region" description="Helical" evidence="10">
    <location>
        <begin position="524"/>
        <end position="545"/>
    </location>
</feature>